<dbReference type="Proteomes" id="UP001320876">
    <property type="component" value="Unassembled WGS sequence"/>
</dbReference>
<organism evidence="3 4">
    <name type="scientific">Luteolibacter arcticus</name>
    <dbReference type="NCBI Taxonomy" id="1581411"/>
    <lineage>
        <taxon>Bacteria</taxon>
        <taxon>Pseudomonadati</taxon>
        <taxon>Verrucomicrobiota</taxon>
        <taxon>Verrucomicrobiia</taxon>
        <taxon>Verrucomicrobiales</taxon>
        <taxon>Verrucomicrobiaceae</taxon>
        <taxon>Luteolibacter</taxon>
    </lineage>
</organism>
<sequence>MKATTSSSTRIVWITGLVLVAGLALLLRQRDHARGPSADGVIHEPSSGKAPGISSPAKNGEGPPSLPRESGPRTSLTVDELVAIYEKKGAAAALAAAKGITGPDRDGQVVFILTYLAQIDPEWVAEALAEAGLSHVHQGFIVSAVMNHWKDGEKALAWASGFTGDLRKSAVGQALRILVRTNPEKATAYVEAMPESGNRSQALTDLLVSWGGHDPKAALAYLDRSLSPDERAHSLELVVAAWARTYPKEALAWIGTIQDKTLSARLIHEAALSWSSVSPDDASAWLATLPDDALKAGILDAIAERERNTIRCEFGSIQAPDQGWKNKPVAERTVVDLRNWATQDPTGARKHLEQASDGTGLNDLATSVAAGISTKEGPAAAFEWAQGLNAESKATALRLAVISWAGKNPSEAASAIEKVEPEQRTALASALVGRWSTIDPAAAAVWVANSPESDRKPLIRELLQQWSGSEPREAYAWLGSQPSGESRDEGISYMIVREASSDPASLVPWIEMLSTPALREEKRKLLDQYLKRAETE</sequence>
<evidence type="ECO:0000313" key="3">
    <source>
        <dbReference type="EMBL" id="MCW1924554.1"/>
    </source>
</evidence>
<protein>
    <recommendedName>
        <fullName evidence="5">HEAT repeat domain-containing protein</fullName>
    </recommendedName>
</protein>
<keyword evidence="1" id="KW-0732">Signal</keyword>
<gene>
    <name evidence="3" type="ORF">OKA05_18455</name>
</gene>
<evidence type="ECO:0000256" key="2">
    <source>
        <dbReference type="SAM" id="MobiDB-lite"/>
    </source>
</evidence>
<evidence type="ECO:0000256" key="1">
    <source>
        <dbReference type="ARBA" id="ARBA00022729"/>
    </source>
</evidence>
<evidence type="ECO:0000313" key="4">
    <source>
        <dbReference type="Proteomes" id="UP001320876"/>
    </source>
</evidence>
<proteinExistence type="predicted"/>
<dbReference type="InterPro" id="IPR008939">
    <property type="entry name" value="Lytic_TGlycosylase_superhlx_U"/>
</dbReference>
<dbReference type="RefSeq" id="WP_264488661.1">
    <property type="nucleotide sequence ID" value="NZ_JAPDDT010000008.1"/>
</dbReference>
<comment type="caution">
    <text evidence="3">The sequence shown here is derived from an EMBL/GenBank/DDBJ whole genome shotgun (WGS) entry which is preliminary data.</text>
</comment>
<dbReference type="SUPFAM" id="SSF48435">
    <property type="entry name" value="Bacterial muramidases"/>
    <property type="match status" value="1"/>
</dbReference>
<keyword evidence="4" id="KW-1185">Reference proteome</keyword>
<dbReference type="EMBL" id="JAPDDT010000008">
    <property type="protein sequence ID" value="MCW1924554.1"/>
    <property type="molecule type" value="Genomic_DNA"/>
</dbReference>
<name>A0ABT3GM13_9BACT</name>
<reference evidence="3 4" key="1">
    <citation type="submission" date="2022-10" db="EMBL/GenBank/DDBJ databases">
        <title>Luteolibacter arcticus strain CCTCC AB 2014275, whole genome shotgun sequencing project.</title>
        <authorList>
            <person name="Zhao G."/>
            <person name="Shen L."/>
        </authorList>
    </citation>
    <scope>NUCLEOTIDE SEQUENCE [LARGE SCALE GENOMIC DNA]</scope>
    <source>
        <strain evidence="3 4">CCTCC AB 2014275</strain>
    </source>
</reference>
<accession>A0ABT3GM13</accession>
<evidence type="ECO:0008006" key="5">
    <source>
        <dbReference type="Google" id="ProtNLM"/>
    </source>
</evidence>
<feature type="region of interest" description="Disordered" evidence="2">
    <location>
        <begin position="35"/>
        <end position="74"/>
    </location>
</feature>